<evidence type="ECO:0000256" key="12">
    <source>
        <dbReference type="ARBA" id="ARBA00022842"/>
    </source>
</evidence>
<dbReference type="InterPro" id="IPR039063">
    <property type="entry name" value="RibK_CTP-dep"/>
</dbReference>
<evidence type="ECO:0000256" key="5">
    <source>
        <dbReference type="ARBA" id="ARBA00017394"/>
    </source>
</evidence>
<keyword evidence="8 17" id="KW-0808">Transferase</keyword>
<organism evidence="19">
    <name type="scientific">Candidatus Methanophagaceae archaeon ANME-1 ERB6</name>
    <dbReference type="NCBI Taxonomy" id="2759912"/>
    <lineage>
        <taxon>Archaea</taxon>
        <taxon>Methanobacteriati</taxon>
        <taxon>Methanobacteriota</taxon>
        <taxon>Stenosarchaea group</taxon>
        <taxon>Methanomicrobia</taxon>
        <taxon>Candidatus Methanophagales</taxon>
        <taxon>Candidatus Methanophagaceae</taxon>
    </lineage>
</organism>
<comment type="catalytic activity">
    <reaction evidence="16 17">
        <text>riboflavin + CTP = CDP + FMN + H(+)</text>
        <dbReference type="Rhea" id="RHEA:25021"/>
        <dbReference type="ChEBI" id="CHEBI:15378"/>
        <dbReference type="ChEBI" id="CHEBI:37563"/>
        <dbReference type="ChEBI" id="CHEBI:57986"/>
        <dbReference type="ChEBI" id="CHEBI:58069"/>
        <dbReference type="ChEBI" id="CHEBI:58210"/>
        <dbReference type="EC" id="2.7.1.161"/>
    </reaction>
</comment>
<evidence type="ECO:0000256" key="4">
    <source>
        <dbReference type="ARBA" id="ARBA00011987"/>
    </source>
</evidence>
<keyword evidence="11 17" id="KW-0418">Kinase</keyword>
<comment type="function">
    <text evidence="1 17">Catalyzes the CTP-dependent phosphorylation of riboflavin (vitamin B2) to form flavin mononucleotide (FMN).</text>
</comment>
<feature type="binding site" evidence="17">
    <location>
        <begin position="212"/>
        <end position="215"/>
    </location>
    <ligand>
        <name>CDP</name>
        <dbReference type="ChEBI" id="CHEBI:58069"/>
    </ligand>
</feature>
<proteinExistence type="inferred from homology"/>
<evidence type="ECO:0000256" key="11">
    <source>
        <dbReference type="ARBA" id="ARBA00022777"/>
    </source>
</evidence>
<evidence type="ECO:0000256" key="10">
    <source>
        <dbReference type="ARBA" id="ARBA00022741"/>
    </source>
</evidence>
<dbReference type="PANTHER" id="PTHR40706:SF1">
    <property type="entry name" value="RIBOFLAVIN KINASE"/>
    <property type="match status" value="1"/>
</dbReference>
<sequence length="232" mass="25986">MKTETKMNGDIMLSLRKLALLGAVEQPVKVSSGYFAVAIGLSVQTAARRLQELEKSGLVHRRIIADGQWVILTKRGIEQLKRECYEYQELFFSTPKIEVEIGGRVIRGLGEGAYYTTLDGYKEQFEAKLGFTPFPGTVNLSLDLLCMVTRKKLEGRGGIEIEGFELENRTFGGAKCFPCKILDDRAEGIKSAVILPNRTHYPEDILELISPIFLRAELDLRDGDMVRISVVI</sequence>
<evidence type="ECO:0000256" key="13">
    <source>
        <dbReference type="ARBA" id="ARBA00029789"/>
    </source>
</evidence>
<keyword evidence="10 17" id="KW-0547">Nucleotide-binding</keyword>
<dbReference type="SUPFAM" id="SSF82114">
    <property type="entry name" value="Riboflavin kinase-like"/>
    <property type="match status" value="1"/>
</dbReference>
<dbReference type="EC" id="2.7.1.161" evidence="4 17"/>
<accession>A0A7G9YS33</accession>
<feature type="binding site" evidence="17">
    <location>
        <position position="199"/>
    </location>
    <ligand>
        <name>FMN</name>
        <dbReference type="ChEBI" id="CHEBI:58210"/>
    </ligand>
</feature>
<dbReference type="GO" id="GO:0000287">
    <property type="term" value="F:magnesium ion binding"/>
    <property type="evidence" value="ECO:0007669"/>
    <property type="project" value="UniProtKB-UniRule"/>
</dbReference>
<reference evidence="19" key="1">
    <citation type="submission" date="2020-06" db="EMBL/GenBank/DDBJ databases">
        <title>Unique genomic features of the anaerobic methanotrophic archaea.</title>
        <authorList>
            <person name="Chadwick G.L."/>
            <person name="Skennerton C.T."/>
            <person name="Laso-Perez R."/>
            <person name="Leu A.O."/>
            <person name="Speth D.R."/>
            <person name="Yu H."/>
            <person name="Morgan-Lang C."/>
            <person name="Hatzenpichler R."/>
            <person name="Goudeau D."/>
            <person name="Malmstrom R."/>
            <person name="Brazelton W.J."/>
            <person name="Woyke T."/>
            <person name="Hallam S.J."/>
            <person name="Tyson G.W."/>
            <person name="Wegener G."/>
            <person name="Boetius A."/>
            <person name="Orphan V."/>
        </authorList>
    </citation>
    <scope>NUCLEOTIDE SEQUENCE</scope>
</reference>
<dbReference type="InterPro" id="IPR023465">
    <property type="entry name" value="Riboflavin_kinase_dom_sf"/>
</dbReference>
<evidence type="ECO:0000256" key="9">
    <source>
        <dbReference type="ARBA" id="ARBA00022723"/>
    </source>
</evidence>
<comment type="pathway">
    <text evidence="2 17">Cofactor biosynthesis; FMN biosynthesis; FMN from riboflavin (CTP route): step 1/1.</text>
</comment>
<dbReference type="PANTHER" id="PTHR40706">
    <property type="entry name" value="RIBOFLAVIN KINASE"/>
    <property type="match status" value="1"/>
</dbReference>
<evidence type="ECO:0000313" key="19">
    <source>
        <dbReference type="EMBL" id="QNO50817.1"/>
    </source>
</evidence>
<comment type="similarity">
    <text evidence="3 17">Belongs to the archaeal riboflavin kinase family.</text>
</comment>
<feature type="binding site" evidence="17">
    <location>
        <position position="207"/>
    </location>
    <ligand>
        <name>FMN</name>
        <dbReference type="ChEBI" id="CHEBI:58210"/>
    </ligand>
</feature>
<evidence type="ECO:0000256" key="16">
    <source>
        <dbReference type="ARBA" id="ARBA00047857"/>
    </source>
</evidence>
<protein>
    <recommendedName>
        <fullName evidence="5 17">Riboflavin kinase</fullName>
        <shortName evidence="17">RFK</shortName>
        <ecNumber evidence="4 17">2.7.1.161</ecNumber>
    </recommendedName>
    <alternativeName>
        <fullName evidence="14 17">CTP-dependent riboflavin kinase</fullName>
    </alternativeName>
    <alternativeName>
        <fullName evidence="15 17">CTP:riboflavin 5'-phosphotransferase</fullName>
    </alternativeName>
    <alternativeName>
        <fullName evidence="13 17">Flavokinase</fullName>
    </alternativeName>
</protein>
<keyword evidence="7 17" id="KW-0288">FMN</keyword>
<dbReference type="HAMAP" id="MF_01285">
    <property type="entry name" value="Riboflavin_kinase"/>
    <property type="match status" value="1"/>
</dbReference>
<evidence type="ECO:0000256" key="15">
    <source>
        <dbReference type="ARBA" id="ARBA00033116"/>
    </source>
</evidence>
<feature type="binding site" evidence="17">
    <location>
        <position position="139"/>
    </location>
    <ligand>
        <name>Mg(2+)</name>
        <dbReference type="ChEBI" id="CHEBI:18420"/>
    </ligand>
</feature>
<dbReference type="Gene3D" id="2.40.30.30">
    <property type="entry name" value="Riboflavin kinase-like"/>
    <property type="match status" value="1"/>
</dbReference>
<dbReference type="AlphaFoldDB" id="A0A7G9YS33"/>
<dbReference type="Gene3D" id="1.10.10.10">
    <property type="entry name" value="Winged helix-like DNA-binding domain superfamily/Winged helix DNA-binding domain"/>
    <property type="match status" value="1"/>
</dbReference>
<dbReference type="InterPro" id="IPR023602">
    <property type="entry name" value="Riboflavin_kinase_CTP-dep"/>
</dbReference>
<evidence type="ECO:0000256" key="7">
    <source>
        <dbReference type="ARBA" id="ARBA00022643"/>
    </source>
</evidence>
<dbReference type="GO" id="GO:0009231">
    <property type="term" value="P:riboflavin biosynthetic process"/>
    <property type="evidence" value="ECO:0007669"/>
    <property type="project" value="InterPro"/>
</dbReference>
<dbReference type="SUPFAM" id="SSF46785">
    <property type="entry name" value="Winged helix' DNA-binding domain"/>
    <property type="match status" value="1"/>
</dbReference>
<keyword evidence="9 17" id="KW-0479">Metal-binding</keyword>
<evidence type="ECO:0000256" key="8">
    <source>
        <dbReference type="ARBA" id="ARBA00022679"/>
    </source>
</evidence>
<evidence type="ECO:0000256" key="1">
    <source>
        <dbReference type="ARBA" id="ARBA00003072"/>
    </source>
</evidence>
<dbReference type="InterPro" id="IPR023470">
    <property type="entry name" value="Riboflavin_kinase_archaeal"/>
</dbReference>
<comment type="caution">
    <text evidence="17">Lacks conserved residue(s) required for the propagation of feature annotation.</text>
</comment>
<keyword evidence="12 17" id="KW-0460">Magnesium</keyword>
<evidence type="ECO:0000256" key="2">
    <source>
        <dbReference type="ARBA" id="ARBA00005219"/>
    </source>
</evidence>
<dbReference type="InterPro" id="IPR036388">
    <property type="entry name" value="WH-like_DNA-bd_sf"/>
</dbReference>
<dbReference type="GO" id="GO:0008531">
    <property type="term" value="F:riboflavin kinase activity"/>
    <property type="evidence" value="ECO:0007669"/>
    <property type="project" value="InterPro"/>
</dbReference>
<feature type="binding site" evidence="17">
    <location>
        <position position="137"/>
    </location>
    <ligand>
        <name>Mg(2+)</name>
        <dbReference type="ChEBI" id="CHEBI:18420"/>
    </ligand>
</feature>
<gene>
    <name evidence="17 19" type="primary">ribK</name>
    <name evidence="19" type="ORF">GLJDJJHM_00022</name>
</gene>
<dbReference type="InterPro" id="IPR036390">
    <property type="entry name" value="WH_DNA-bd_sf"/>
</dbReference>
<evidence type="ECO:0000256" key="17">
    <source>
        <dbReference type="HAMAP-Rule" id="MF_01285"/>
    </source>
</evidence>
<name>A0A7G9YS33_9EURY</name>
<evidence type="ECO:0000256" key="14">
    <source>
        <dbReference type="ARBA" id="ARBA00030544"/>
    </source>
</evidence>
<evidence type="ECO:0000256" key="6">
    <source>
        <dbReference type="ARBA" id="ARBA00022630"/>
    </source>
</evidence>
<feature type="binding site" evidence="17">
    <location>
        <begin position="108"/>
        <end position="113"/>
    </location>
    <ligand>
        <name>CDP</name>
        <dbReference type="ChEBI" id="CHEBI:58069"/>
    </ligand>
</feature>
<dbReference type="GO" id="GO:0000166">
    <property type="term" value="F:nucleotide binding"/>
    <property type="evidence" value="ECO:0007669"/>
    <property type="project" value="UniProtKB-UniRule"/>
</dbReference>
<dbReference type="UniPathway" id="UPA00276">
    <property type="reaction ID" value="UER00929"/>
</dbReference>
<comment type="cofactor">
    <cofactor evidence="17">
        <name>Mg(2+)</name>
        <dbReference type="ChEBI" id="CHEBI:18420"/>
    </cofactor>
    <text evidence="17">Binds 1 Mg(2+) ion per subunit.</text>
</comment>
<feature type="domain" description="Riboflavin kinase" evidence="18">
    <location>
        <begin position="105"/>
        <end position="230"/>
    </location>
</feature>
<dbReference type="GO" id="GO:0009398">
    <property type="term" value="P:FMN biosynthetic process"/>
    <property type="evidence" value="ECO:0007669"/>
    <property type="project" value="UniProtKB-UniRule"/>
</dbReference>
<evidence type="ECO:0000256" key="3">
    <source>
        <dbReference type="ARBA" id="ARBA00006428"/>
    </source>
</evidence>
<keyword evidence="6 17" id="KW-0285">Flavoprotein</keyword>
<evidence type="ECO:0000259" key="18">
    <source>
        <dbReference type="Pfam" id="PF01982"/>
    </source>
</evidence>
<dbReference type="Pfam" id="PF01982">
    <property type="entry name" value="CTP-dep_RFKase"/>
    <property type="match status" value="1"/>
</dbReference>
<dbReference type="EMBL" id="MT631452">
    <property type="protein sequence ID" value="QNO50817.1"/>
    <property type="molecule type" value="Genomic_DNA"/>
</dbReference>